<keyword evidence="3" id="KW-0175">Coiled coil</keyword>
<dbReference type="RefSeq" id="XP_043167313.1">
    <property type="nucleotide sequence ID" value="XM_043311378.1"/>
</dbReference>
<sequence>MNTSVSAYTNLESLLLFQCLHAYGVGPAVFGRISDLLKKHPDITAHKYFQTGRLSPDALRNFYLERLKREIEHEQGGDSEGQNGEVANSGKRKRHSPSLPTVQESLQHQHLIPKLVTKLYASYRYEITEQIRLEEERYERLQREIKGIERGEWDDQLRERSTGRTPTSRSPQLPRKSPHLAPKALQPNASPTPVQNGTRGGPIIAPSPDPAQQQQQQPPPPPGSALPPQNGQLSPSQRKKHPSLDGRQTPSTPQPILNQPLAPPPRSQQTPQLPPNYNSAPHPNAPLYPQNIQSQTISHPSQTRSPAPQFQPQPVQDYATNGVPHYGPPGSQTQYPPPHQQYPLQQPSGPQSPGVHPGQQQRPHYLPSGHQPYPPLQPQMPQPPPQAGFMLPPFQVAPQDPSRVHHQAAVPPQYPQISTPASNRQPSRANVQTPGAGRQGAPQMHPLVIQARHSFSTPINPRSPHSALATPVSAKSLWKRSSFTGTSGTPESPRPEVLPLDDVPPLIRHKQTPPKAKMQRKPRAKGKGKEAEQESVIDVETPQNSKQSHDQEEDSLLEPETRSGRSRRKAPAKRTRPGSIASSRAGGSVRDRSRSQSILSHTETVAADNESQAGNRIKSERGTSVDPADEEGSFDTPSHMSTRRRGAAPTSSSLSTRRKRNAREASLDETEEASYSTPGPPKTLVAPRNFARTTAPMMYDINSHKHASTFNTAVRAKDAEGYYDIIKRPTDLSSIKKAIATGSKQVAAAAAASDNPTGSPGGATGGVVELPITADNVPPKAIVNAAQLEKELMRMFVNAVMFNPGEEGVVSDARDMFQTVQGLVSTWRDVERDSGRVGNEGTPSVEEEDQPTASKRRKI</sequence>
<dbReference type="GO" id="GO:0006325">
    <property type="term" value="P:chromatin organization"/>
    <property type="evidence" value="ECO:0007669"/>
    <property type="project" value="UniProtKB-ARBA"/>
</dbReference>
<feature type="compositionally biased region" description="Polar residues" evidence="4">
    <location>
        <begin position="479"/>
        <end position="490"/>
    </location>
</feature>
<keyword evidence="1 2" id="KW-0103">Bromodomain</keyword>
<proteinExistence type="predicted"/>
<organism evidence="6 7">
    <name type="scientific">Alternaria atra</name>
    <dbReference type="NCBI Taxonomy" id="119953"/>
    <lineage>
        <taxon>Eukaryota</taxon>
        <taxon>Fungi</taxon>
        <taxon>Dikarya</taxon>
        <taxon>Ascomycota</taxon>
        <taxon>Pezizomycotina</taxon>
        <taxon>Dothideomycetes</taxon>
        <taxon>Pleosporomycetidae</taxon>
        <taxon>Pleosporales</taxon>
        <taxon>Pleosporineae</taxon>
        <taxon>Pleosporaceae</taxon>
        <taxon>Alternaria</taxon>
        <taxon>Alternaria sect. Ulocladioides</taxon>
    </lineage>
</organism>
<feature type="compositionally biased region" description="Polar residues" evidence="4">
    <location>
        <begin position="267"/>
        <end position="281"/>
    </location>
</feature>
<evidence type="ECO:0000313" key="6">
    <source>
        <dbReference type="EMBL" id="CAG5155657.1"/>
    </source>
</evidence>
<feature type="compositionally biased region" description="Polar residues" evidence="4">
    <location>
        <begin position="595"/>
        <end position="614"/>
    </location>
</feature>
<dbReference type="EMBL" id="CAJRGZ010000017">
    <property type="protein sequence ID" value="CAG5155657.1"/>
    <property type="molecule type" value="Genomic_DNA"/>
</dbReference>
<dbReference type="Pfam" id="PF00439">
    <property type="entry name" value="Bromodomain"/>
    <property type="match status" value="1"/>
</dbReference>
<feature type="compositionally biased region" description="Polar residues" evidence="4">
    <location>
        <begin position="415"/>
        <end position="433"/>
    </location>
</feature>
<dbReference type="PANTHER" id="PTHR15398">
    <property type="entry name" value="BROMODOMAIN-CONTAINING PROTEIN 8"/>
    <property type="match status" value="1"/>
</dbReference>
<feature type="compositionally biased region" description="Polar residues" evidence="4">
    <location>
        <begin position="187"/>
        <end position="197"/>
    </location>
</feature>
<evidence type="ECO:0000256" key="3">
    <source>
        <dbReference type="SAM" id="Coils"/>
    </source>
</evidence>
<feature type="compositionally biased region" description="Low complexity" evidence="4">
    <location>
        <begin position="497"/>
        <end position="506"/>
    </location>
</feature>
<feature type="region of interest" description="Disordered" evidence="4">
    <location>
        <begin position="154"/>
        <end position="686"/>
    </location>
</feature>
<feature type="compositionally biased region" description="Basic residues" evidence="4">
    <location>
        <begin position="507"/>
        <end position="526"/>
    </location>
</feature>
<accession>A0A8J2I0Q5</accession>
<evidence type="ECO:0000256" key="2">
    <source>
        <dbReference type="PROSITE-ProRule" id="PRU00035"/>
    </source>
</evidence>
<feature type="compositionally biased region" description="Pro residues" evidence="4">
    <location>
        <begin position="372"/>
        <end position="386"/>
    </location>
</feature>
<evidence type="ECO:0000313" key="7">
    <source>
        <dbReference type="Proteomes" id="UP000676310"/>
    </source>
</evidence>
<evidence type="ECO:0000256" key="4">
    <source>
        <dbReference type="SAM" id="MobiDB-lite"/>
    </source>
</evidence>
<dbReference type="PROSITE" id="PS50014">
    <property type="entry name" value="BROMODOMAIN_2"/>
    <property type="match status" value="1"/>
</dbReference>
<dbReference type="GO" id="GO:0035267">
    <property type="term" value="C:NuA4 histone acetyltransferase complex"/>
    <property type="evidence" value="ECO:0007669"/>
    <property type="project" value="TreeGrafter"/>
</dbReference>
<feature type="compositionally biased region" description="Polar residues" evidence="4">
    <location>
        <begin position="290"/>
        <end position="314"/>
    </location>
</feature>
<dbReference type="GeneID" id="67015363"/>
<feature type="coiled-coil region" evidence="3">
    <location>
        <begin position="124"/>
        <end position="151"/>
    </location>
</feature>
<feature type="compositionally biased region" description="Low complexity" evidence="4">
    <location>
        <begin position="341"/>
        <end position="361"/>
    </location>
</feature>
<comment type="caution">
    <text evidence="6">The sequence shown here is derived from an EMBL/GenBank/DDBJ whole genome shotgun (WGS) entry which is preliminary data.</text>
</comment>
<name>A0A8J2I0Q5_9PLEO</name>
<dbReference type="AlphaFoldDB" id="A0A8J2I0Q5"/>
<keyword evidence="7" id="KW-1185">Reference proteome</keyword>
<dbReference type="OrthoDB" id="21449at2759"/>
<evidence type="ECO:0000259" key="5">
    <source>
        <dbReference type="PROSITE" id="PS50014"/>
    </source>
</evidence>
<dbReference type="InterPro" id="IPR036427">
    <property type="entry name" value="Bromodomain-like_sf"/>
</dbReference>
<dbReference type="SUPFAM" id="SSF47370">
    <property type="entry name" value="Bromodomain"/>
    <property type="match status" value="1"/>
</dbReference>
<feature type="compositionally biased region" description="Basic residues" evidence="4">
    <location>
        <begin position="564"/>
        <end position="576"/>
    </location>
</feature>
<feature type="domain" description="Bromo" evidence="5">
    <location>
        <begin position="702"/>
        <end position="810"/>
    </location>
</feature>
<dbReference type="InterPro" id="IPR001487">
    <property type="entry name" value="Bromodomain"/>
</dbReference>
<feature type="region of interest" description="Disordered" evidence="4">
    <location>
        <begin position="72"/>
        <end position="106"/>
    </location>
</feature>
<dbReference type="Proteomes" id="UP000676310">
    <property type="component" value="Unassembled WGS sequence"/>
</dbReference>
<evidence type="ECO:0000256" key="1">
    <source>
        <dbReference type="ARBA" id="ARBA00023117"/>
    </source>
</evidence>
<protein>
    <recommendedName>
        <fullName evidence="5">Bromo domain-containing protein</fullName>
    </recommendedName>
</protein>
<feature type="compositionally biased region" description="Low complexity" evidence="4">
    <location>
        <begin position="202"/>
        <end position="216"/>
    </location>
</feature>
<feature type="compositionally biased region" description="Polar residues" evidence="4">
    <location>
        <begin position="246"/>
        <end position="257"/>
    </location>
</feature>
<gene>
    <name evidence="6" type="ORF">ALTATR162_LOCUS3770</name>
</gene>
<dbReference type="Gene3D" id="1.20.920.10">
    <property type="entry name" value="Bromodomain-like"/>
    <property type="match status" value="1"/>
</dbReference>
<dbReference type="PANTHER" id="PTHR15398:SF4">
    <property type="entry name" value="BROMODOMAIN-CONTAINING PROTEIN 8 ISOFORM X1"/>
    <property type="match status" value="1"/>
</dbReference>
<feature type="region of interest" description="Disordered" evidence="4">
    <location>
        <begin position="831"/>
        <end position="859"/>
    </location>
</feature>
<reference evidence="6" key="1">
    <citation type="submission" date="2021-05" db="EMBL/GenBank/DDBJ databases">
        <authorList>
            <person name="Stam R."/>
        </authorList>
    </citation>
    <scope>NUCLEOTIDE SEQUENCE</scope>
    <source>
        <strain evidence="6">CS162</strain>
    </source>
</reference>